<proteinExistence type="predicted"/>
<reference evidence="2" key="1">
    <citation type="submission" date="2022-11" db="UniProtKB">
        <authorList>
            <consortium name="WormBaseParasite"/>
        </authorList>
    </citation>
    <scope>IDENTIFICATION</scope>
</reference>
<protein>
    <submittedName>
        <fullName evidence="2">Uncharacterized protein</fullName>
    </submittedName>
</protein>
<dbReference type="WBParaSite" id="nRc.2.0.1.t45013-RA">
    <property type="protein sequence ID" value="nRc.2.0.1.t45013-RA"/>
    <property type="gene ID" value="nRc.2.0.1.g45013"/>
</dbReference>
<dbReference type="Gene3D" id="1.10.490.10">
    <property type="entry name" value="Globins"/>
    <property type="match status" value="1"/>
</dbReference>
<keyword evidence="1" id="KW-1185">Reference proteome</keyword>
<dbReference type="GO" id="GO:0019825">
    <property type="term" value="F:oxygen binding"/>
    <property type="evidence" value="ECO:0007669"/>
    <property type="project" value="InterPro"/>
</dbReference>
<organism evidence="1 2">
    <name type="scientific">Romanomermis culicivorax</name>
    <name type="common">Nematode worm</name>
    <dbReference type="NCBI Taxonomy" id="13658"/>
    <lineage>
        <taxon>Eukaryota</taxon>
        <taxon>Metazoa</taxon>
        <taxon>Ecdysozoa</taxon>
        <taxon>Nematoda</taxon>
        <taxon>Enoplea</taxon>
        <taxon>Dorylaimia</taxon>
        <taxon>Mermithida</taxon>
        <taxon>Mermithoidea</taxon>
        <taxon>Mermithidae</taxon>
        <taxon>Romanomermis</taxon>
    </lineage>
</organism>
<evidence type="ECO:0000313" key="1">
    <source>
        <dbReference type="Proteomes" id="UP000887565"/>
    </source>
</evidence>
<dbReference type="InterPro" id="IPR012292">
    <property type="entry name" value="Globin/Proto"/>
</dbReference>
<dbReference type="InterPro" id="IPR009050">
    <property type="entry name" value="Globin-like_sf"/>
</dbReference>
<dbReference type="SUPFAM" id="SSF46458">
    <property type="entry name" value="Globin-like"/>
    <property type="match status" value="1"/>
</dbReference>
<dbReference type="GO" id="GO:0020037">
    <property type="term" value="F:heme binding"/>
    <property type="evidence" value="ECO:0007669"/>
    <property type="project" value="InterPro"/>
</dbReference>
<accession>A0A915L1S0</accession>
<name>A0A915L1S0_ROMCU</name>
<sequence length="140" mass="16035">MGSMFSKPAYQPLHWRCLDQDEMIRSDARMTGGAPSAEATRIVCSLRLNLSTREIKIVQYLWAILKRHHGEKIGQRTFEILFTRKPALKPKDQANENRSVCRWSATTSNDGIETVHNALIMHGSEQDKMIVDYLRGLVHN</sequence>
<evidence type="ECO:0000313" key="2">
    <source>
        <dbReference type="WBParaSite" id="nRc.2.0.1.t45013-RA"/>
    </source>
</evidence>
<dbReference type="AlphaFoldDB" id="A0A915L1S0"/>
<dbReference type="Proteomes" id="UP000887565">
    <property type="component" value="Unplaced"/>
</dbReference>